<evidence type="ECO:0000259" key="3">
    <source>
        <dbReference type="PROSITE" id="PS51549"/>
    </source>
</evidence>
<gene>
    <name evidence="4" type="ORF">EB796_022772</name>
</gene>
<keyword evidence="1" id="KW-0677">Repeat</keyword>
<name>A0A7J7IZV5_BUGNE</name>
<dbReference type="SMART" id="SM00686">
    <property type="entry name" value="DM13"/>
    <property type="match status" value="2"/>
</dbReference>
<feature type="domain" description="DM13" evidence="3">
    <location>
        <begin position="168"/>
        <end position="277"/>
    </location>
</feature>
<evidence type="ECO:0000256" key="1">
    <source>
        <dbReference type="ARBA" id="ARBA00022737"/>
    </source>
</evidence>
<evidence type="ECO:0000256" key="2">
    <source>
        <dbReference type="SAM" id="SignalP"/>
    </source>
</evidence>
<dbReference type="Proteomes" id="UP000593567">
    <property type="component" value="Unassembled WGS sequence"/>
</dbReference>
<protein>
    <recommendedName>
        <fullName evidence="3">DM13 domain-containing protein</fullName>
    </recommendedName>
</protein>
<keyword evidence="2" id="KW-0732">Signal</keyword>
<dbReference type="EMBL" id="VXIV02003268">
    <property type="protein sequence ID" value="KAF6018951.1"/>
    <property type="molecule type" value="Genomic_DNA"/>
</dbReference>
<feature type="signal peptide" evidence="2">
    <location>
        <begin position="1"/>
        <end position="33"/>
    </location>
</feature>
<feature type="domain" description="DM13" evidence="3">
    <location>
        <begin position="39"/>
        <end position="156"/>
    </location>
</feature>
<dbReference type="AlphaFoldDB" id="A0A7J7IZV5"/>
<dbReference type="InterPro" id="IPR052126">
    <property type="entry name" value="Spindle_Org/Thrombomodulin"/>
</dbReference>
<sequence>MPLKPGKTCFDSTTRRILSLFTVLLVLPFGVQAEFPYYGKLIQNGFGSNPSHGLAGSIYAVDENSFQVTGFTFDAIGGDSAFLLGVDKDYATASGTGADSTAVAISNPLGQSAPLRAYNGETVMLELPTGMTLSDYKYIAVGNKTTKELYGGADIPNGFSAPAPQNVGTFSSLAHGVASGDVTVLNDRMISIKAFRYDGQGPDAFFYVGTTSNVAGGQRSPYGKIPDENGNSQTKAKAYSDRDIVLTLPDTMSVTDLKWLSMFCISYAHDFGNVKFPANLNVPPYSEIGKYGIVMFVRFGLISIY</sequence>
<dbReference type="OrthoDB" id="2448405at2759"/>
<organism evidence="4 5">
    <name type="scientific">Bugula neritina</name>
    <name type="common">Brown bryozoan</name>
    <name type="synonym">Sertularia neritina</name>
    <dbReference type="NCBI Taxonomy" id="10212"/>
    <lineage>
        <taxon>Eukaryota</taxon>
        <taxon>Metazoa</taxon>
        <taxon>Spiralia</taxon>
        <taxon>Lophotrochozoa</taxon>
        <taxon>Bryozoa</taxon>
        <taxon>Gymnolaemata</taxon>
        <taxon>Cheilostomatida</taxon>
        <taxon>Flustrina</taxon>
        <taxon>Buguloidea</taxon>
        <taxon>Bugulidae</taxon>
        <taxon>Bugula</taxon>
    </lineage>
</organism>
<proteinExistence type="predicted"/>
<reference evidence="4" key="1">
    <citation type="submission" date="2020-06" db="EMBL/GenBank/DDBJ databases">
        <title>Draft genome of Bugula neritina, a colonial animal packing powerful symbionts and potential medicines.</title>
        <authorList>
            <person name="Rayko M."/>
        </authorList>
    </citation>
    <scope>NUCLEOTIDE SEQUENCE [LARGE SCALE GENOMIC DNA]</scope>
    <source>
        <strain evidence="4">Kwan_BN1</strain>
    </source>
</reference>
<feature type="chain" id="PRO_5029885435" description="DM13 domain-containing protein" evidence="2">
    <location>
        <begin position="34"/>
        <end position="305"/>
    </location>
</feature>
<comment type="caution">
    <text evidence="4">The sequence shown here is derived from an EMBL/GenBank/DDBJ whole genome shotgun (WGS) entry which is preliminary data.</text>
</comment>
<dbReference type="PROSITE" id="PS51549">
    <property type="entry name" value="DM13"/>
    <property type="match status" value="2"/>
</dbReference>
<dbReference type="Pfam" id="PF10517">
    <property type="entry name" value="DM13"/>
    <property type="match status" value="2"/>
</dbReference>
<evidence type="ECO:0000313" key="4">
    <source>
        <dbReference type="EMBL" id="KAF6018951.1"/>
    </source>
</evidence>
<dbReference type="InterPro" id="IPR019545">
    <property type="entry name" value="DM13_domain"/>
</dbReference>
<accession>A0A7J7IZV5</accession>
<evidence type="ECO:0000313" key="5">
    <source>
        <dbReference type="Proteomes" id="UP000593567"/>
    </source>
</evidence>
<dbReference type="PANTHER" id="PTHR24036:SF5">
    <property type="entry name" value="THROMBOMODULIN"/>
    <property type="match status" value="1"/>
</dbReference>
<keyword evidence="5" id="KW-1185">Reference proteome</keyword>
<dbReference type="PANTHER" id="PTHR24036">
    <property type="entry name" value="SKELETOR-RELATED"/>
    <property type="match status" value="1"/>
</dbReference>